<reference evidence="4" key="1">
    <citation type="journal article" date="2019" name="Int. J. Syst. Evol. Microbiol.">
        <title>The Global Catalogue of Microorganisms (GCM) 10K type strain sequencing project: providing services to taxonomists for standard genome sequencing and annotation.</title>
        <authorList>
            <consortium name="The Broad Institute Genomics Platform"/>
            <consortium name="The Broad Institute Genome Sequencing Center for Infectious Disease"/>
            <person name="Wu L."/>
            <person name="Ma J."/>
        </authorList>
    </citation>
    <scope>NUCLEOTIDE SEQUENCE [LARGE SCALE GENOMIC DNA]</scope>
    <source>
        <strain evidence="4">JCM 18958</strain>
    </source>
</reference>
<name>A0ABP8WTS0_9MICC</name>
<evidence type="ECO:0000256" key="2">
    <source>
        <dbReference type="SAM" id="Phobius"/>
    </source>
</evidence>
<feature type="region of interest" description="Disordered" evidence="1">
    <location>
        <begin position="47"/>
        <end position="68"/>
    </location>
</feature>
<keyword evidence="2" id="KW-0812">Transmembrane</keyword>
<proteinExistence type="predicted"/>
<protein>
    <submittedName>
        <fullName evidence="3">Uncharacterized protein</fullName>
    </submittedName>
</protein>
<accession>A0ABP8WTS0</accession>
<keyword evidence="2" id="KW-1133">Transmembrane helix</keyword>
<evidence type="ECO:0000256" key="1">
    <source>
        <dbReference type="SAM" id="MobiDB-lite"/>
    </source>
</evidence>
<comment type="caution">
    <text evidence="3">The sequence shown here is derived from an EMBL/GenBank/DDBJ whole genome shotgun (WGS) entry which is preliminary data.</text>
</comment>
<dbReference type="RefSeq" id="WP_345310820.1">
    <property type="nucleotide sequence ID" value="NZ_BAABLN010000010.1"/>
</dbReference>
<sequence>MFLTAVTLYIMFDFSNPHWYYSLIAGVVLVVGTIIGYGVSERHVAKNGLPDLGPTATHEEEPLDQQQR</sequence>
<gene>
    <name evidence="3" type="ORF">GCM10025781_10560</name>
</gene>
<keyword evidence="2" id="KW-0472">Membrane</keyword>
<evidence type="ECO:0000313" key="4">
    <source>
        <dbReference type="Proteomes" id="UP001501446"/>
    </source>
</evidence>
<evidence type="ECO:0000313" key="3">
    <source>
        <dbReference type="EMBL" id="GAA4694876.1"/>
    </source>
</evidence>
<feature type="transmembrane region" description="Helical" evidence="2">
    <location>
        <begin position="20"/>
        <end position="39"/>
    </location>
</feature>
<keyword evidence="4" id="KW-1185">Reference proteome</keyword>
<dbReference type="EMBL" id="BAABLN010000010">
    <property type="protein sequence ID" value="GAA4694876.1"/>
    <property type="molecule type" value="Genomic_DNA"/>
</dbReference>
<dbReference type="Proteomes" id="UP001501446">
    <property type="component" value="Unassembled WGS sequence"/>
</dbReference>
<organism evidence="3 4">
    <name type="scientific">Kocuria gwangalliensis</name>
    <dbReference type="NCBI Taxonomy" id="501592"/>
    <lineage>
        <taxon>Bacteria</taxon>
        <taxon>Bacillati</taxon>
        <taxon>Actinomycetota</taxon>
        <taxon>Actinomycetes</taxon>
        <taxon>Micrococcales</taxon>
        <taxon>Micrococcaceae</taxon>
        <taxon>Kocuria</taxon>
    </lineage>
</organism>